<sequence length="72" mass="8115">MDYKQSTRSSLTLGPIIFEGRFRWGGAAWTNGGLESRQCYGMPQTTRKHSDTRQDSEPDVVLPGQGKSQRRV</sequence>
<comment type="caution">
    <text evidence="2">The sequence shown here is derived from an EMBL/GenBank/DDBJ whole genome shotgun (WGS) entry which is preliminary data.</text>
</comment>
<gene>
    <name evidence="2" type="ORF">CEXT_781681</name>
</gene>
<organism evidence="2 3">
    <name type="scientific">Caerostris extrusa</name>
    <name type="common">Bark spider</name>
    <name type="synonym">Caerostris bankana</name>
    <dbReference type="NCBI Taxonomy" id="172846"/>
    <lineage>
        <taxon>Eukaryota</taxon>
        <taxon>Metazoa</taxon>
        <taxon>Ecdysozoa</taxon>
        <taxon>Arthropoda</taxon>
        <taxon>Chelicerata</taxon>
        <taxon>Arachnida</taxon>
        <taxon>Araneae</taxon>
        <taxon>Araneomorphae</taxon>
        <taxon>Entelegynae</taxon>
        <taxon>Araneoidea</taxon>
        <taxon>Araneidae</taxon>
        <taxon>Caerostris</taxon>
    </lineage>
</organism>
<proteinExistence type="predicted"/>
<dbReference type="EMBL" id="BPLR01017727">
    <property type="protein sequence ID" value="GIY93976.1"/>
    <property type="molecule type" value="Genomic_DNA"/>
</dbReference>
<name>A0AAV4XJ33_CAEEX</name>
<dbReference type="AlphaFoldDB" id="A0AAV4XJ33"/>
<evidence type="ECO:0000256" key="1">
    <source>
        <dbReference type="SAM" id="MobiDB-lite"/>
    </source>
</evidence>
<accession>A0AAV4XJ33</accession>
<evidence type="ECO:0000313" key="3">
    <source>
        <dbReference type="Proteomes" id="UP001054945"/>
    </source>
</evidence>
<feature type="region of interest" description="Disordered" evidence="1">
    <location>
        <begin position="35"/>
        <end position="72"/>
    </location>
</feature>
<protein>
    <submittedName>
        <fullName evidence="2">Uncharacterized protein</fullName>
    </submittedName>
</protein>
<evidence type="ECO:0000313" key="2">
    <source>
        <dbReference type="EMBL" id="GIY93976.1"/>
    </source>
</evidence>
<reference evidence="2 3" key="1">
    <citation type="submission" date="2021-06" db="EMBL/GenBank/DDBJ databases">
        <title>Caerostris extrusa draft genome.</title>
        <authorList>
            <person name="Kono N."/>
            <person name="Arakawa K."/>
        </authorList>
    </citation>
    <scope>NUCLEOTIDE SEQUENCE [LARGE SCALE GENOMIC DNA]</scope>
</reference>
<dbReference type="Proteomes" id="UP001054945">
    <property type="component" value="Unassembled WGS sequence"/>
</dbReference>
<keyword evidence="3" id="KW-1185">Reference proteome</keyword>